<evidence type="ECO:0000256" key="16">
    <source>
        <dbReference type="ARBA" id="ARBA00034066"/>
    </source>
</evidence>
<evidence type="ECO:0000256" key="8">
    <source>
        <dbReference type="ARBA" id="ARBA00022679"/>
    </source>
</evidence>
<dbReference type="AlphaFoldDB" id="A0A8T4GXT0"/>
<evidence type="ECO:0000256" key="9">
    <source>
        <dbReference type="ARBA" id="ARBA00022692"/>
    </source>
</evidence>
<comment type="cofactor">
    <cofactor evidence="1">
        <name>Mn(2+)</name>
        <dbReference type="ChEBI" id="CHEBI:29035"/>
    </cofactor>
</comment>
<evidence type="ECO:0000256" key="6">
    <source>
        <dbReference type="ARBA" id="ARBA00012602"/>
    </source>
</evidence>
<keyword evidence="9 17" id="KW-0812">Transmembrane</keyword>
<feature type="transmembrane region" description="Helical" evidence="17">
    <location>
        <begin position="245"/>
        <end position="265"/>
    </location>
</feature>
<dbReference type="Pfam" id="PF02516">
    <property type="entry name" value="STT3"/>
    <property type="match status" value="1"/>
</dbReference>
<dbReference type="GO" id="GO:0005886">
    <property type="term" value="C:plasma membrane"/>
    <property type="evidence" value="ECO:0007669"/>
    <property type="project" value="UniProtKB-SubCell"/>
</dbReference>
<accession>A0A8T4GXT0</accession>
<dbReference type="OrthoDB" id="313284at2157"/>
<feature type="transmembrane region" description="Helical" evidence="17">
    <location>
        <begin position="162"/>
        <end position="180"/>
    </location>
</feature>
<feature type="transmembrane region" description="Helical" evidence="17">
    <location>
        <begin position="298"/>
        <end position="317"/>
    </location>
</feature>
<keyword evidence="10" id="KW-0479">Metal-binding</keyword>
<evidence type="ECO:0000256" key="2">
    <source>
        <dbReference type="ARBA" id="ARBA00001946"/>
    </source>
</evidence>
<comment type="caution">
    <text evidence="19">The sequence shown here is derived from an EMBL/GenBank/DDBJ whole genome shotgun (WGS) entry which is preliminary data.</text>
</comment>
<organism evidence="19 20">
    <name type="scientific">Halolamina salifodinae</name>
    <dbReference type="NCBI Taxonomy" id="1202767"/>
    <lineage>
        <taxon>Archaea</taxon>
        <taxon>Methanobacteriati</taxon>
        <taxon>Methanobacteriota</taxon>
        <taxon>Stenosarchaea group</taxon>
        <taxon>Halobacteria</taxon>
        <taxon>Halobacteriales</taxon>
        <taxon>Haloferacaceae</taxon>
    </lineage>
</organism>
<feature type="transmembrane region" description="Helical" evidence="17">
    <location>
        <begin position="272"/>
        <end position="292"/>
    </location>
</feature>
<dbReference type="Proteomes" id="UP000823736">
    <property type="component" value="Unassembled WGS sequence"/>
</dbReference>
<dbReference type="RefSeq" id="WP_209492153.1">
    <property type="nucleotide sequence ID" value="NZ_JAGGLC010000005.1"/>
</dbReference>
<keyword evidence="7 19" id="KW-0328">Glycosyltransferase</keyword>
<dbReference type="EMBL" id="JAGGLC010000005">
    <property type="protein sequence ID" value="MBP1987789.1"/>
    <property type="molecule type" value="Genomic_DNA"/>
</dbReference>
<comment type="subcellular location">
    <subcellularLocation>
        <location evidence="3">Cell membrane</location>
        <topology evidence="3">Multi-pass membrane protein</topology>
    </subcellularLocation>
</comment>
<feature type="transmembrane region" description="Helical" evidence="17">
    <location>
        <begin position="390"/>
        <end position="411"/>
    </location>
</feature>
<keyword evidence="11" id="KW-0460">Magnesium</keyword>
<dbReference type="InterPro" id="IPR003674">
    <property type="entry name" value="Oligo_trans_STT3"/>
</dbReference>
<feature type="transmembrane region" description="Helical" evidence="17">
    <location>
        <begin position="46"/>
        <end position="64"/>
    </location>
</feature>
<evidence type="ECO:0000256" key="10">
    <source>
        <dbReference type="ARBA" id="ARBA00022723"/>
    </source>
</evidence>
<dbReference type="PANTHER" id="PTHR13872:SF1">
    <property type="entry name" value="DOLICHYL-DIPHOSPHOOLIGOSACCHARIDE--PROTEIN GLYCOSYLTRANSFERASE SUBUNIT STT3B"/>
    <property type="match status" value="1"/>
</dbReference>
<dbReference type="GO" id="GO:0004576">
    <property type="term" value="F:oligosaccharyl transferase activity"/>
    <property type="evidence" value="ECO:0007669"/>
    <property type="project" value="InterPro"/>
</dbReference>
<dbReference type="GO" id="GO:0046872">
    <property type="term" value="F:metal ion binding"/>
    <property type="evidence" value="ECO:0007669"/>
    <property type="project" value="UniProtKB-KW"/>
</dbReference>
<keyword evidence="12 17" id="KW-1133">Transmembrane helix</keyword>
<evidence type="ECO:0000313" key="20">
    <source>
        <dbReference type="Proteomes" id="UP000823736"/>
    </source>
</evidence>
<dbReference type="InterPro" id="IPR048307">
    <property type="entry name" value="STT3_N"/>
</dbReference>
<evidence type="ECO:0000256" key="7">
    <source>
        <dbReference type="ARBA" id="ARBA00022676"/>
    </source>
</evidence>
<feature type="transmembrane region" description="Helical" evidence="17">
    <location>
        <begin position="443"/>
        <end position="466"/>
    </location>
</feature>
<evidence type="ECO:0000256" key="17">
    <source>
        <dbReference type="SAM" id="Phobius"/>
    </source>
</evidence>
<feature type="transmembrane region" description="Helical" evidence="17">
    <location>
        <begin position="418"/>
        <end position="437"/>
    </location>
</feature>
<evidence type="ECO:0000313" key="19">
    <source>
        <dbReference type="EMBL" id="MBP1987789.1"/>
    </source>
</evidence>
<reference evidence="19" key="1">
    <citation type="submission" date="2021-03" db="EMBL/GenBank/DDBJ databases">
        <title>Genomic Encyclopedia of Type Strains, Phase IV (KMG-IV): sequencing the most valuable type-strain genomes for metagenomic binning, comparative biology and taxonomic classification.</title>
        <authorList>
            <person name="Goeker M."/>
        </authorList>
    </citation>
    <scope>NUCLEOTIDE SEQUENCE</scope>
    <source>
        <strain evidence="19">DSM 26232</strain>
    </source>
</reference>
<feature type="transmembrane region" description="Helical" evidence="17">
    <location>
        <begin position="498"/>
        <end position="518"/>
    </location>
</feature>
<sequence>MENVDGEYRLADPDATRAALEGEEPATAAASSLSFEVDFDLPPRRVTLALLGAFALVAAFRLFAYPSVFRGEHVVFLGNDPYYYRYLLLESLEQGATVTSLPDSVLLGEPLLTATLLAVTKLFGGTVETADLVLAWYPVVAGLVTAGLVYMLTVKLTEERRVGLAAVVVLAVTPVHAYRTAVGFADHHAFDYVWLAVTAVAAVTLLQRTDDLGGRWLRDPWLLGSGAVVAVGVAAQVLAWNAGPILLLPLALYGVLRVTAAVDAGESALPDLLLATGIGLGGGLAVGVHSALGWQELYIVATPLLLAAGLVSVVLVGEVAQRQGVSARVTAGGVAVAGAAVFAIAYVAVPGFATEFSQEINRLFIGSSVEGVAESASLFGTQYGTVTGPFFFFGLSLFFALPYLGWCLVVGWTRNRPVWQLLGSYGGALFVLSLLEVRFAGQLALFAAVFGGIALVHLISVTGAAARPVILSENESVRPWRTQEREESDFSLTDRETAISIVLIFLLVGGLGAVMTPARTSLLTVNDDSYEAASFMAEYSAEEGWEYPQNYVFSEWGDSRMYNAIVNGESRGYGYAQSNYEDFLASTNASAWYQRIDGRVGFIVVEQYSELETGAESAIYNRLQNWGKETGHYRAIWASEDGSIKVFTPVPGATVSGSAEPNSTFTTTTTVNVAGQGVTYSRTVTVNESGRYSTLVPYPGTYVFAGEEVTVSEEAVRSGGNVRAGNGSSSSSP</sequence>
<dbReference type="PANTHER" id="PTHR13872">
    <property type="entry name" value="DOLICHYL-DIPHOSPHOOLIGOSACCHARIDE--PROTEIN GLYCOSYLTRANSFERASE SUBUNIT"/>
    <property type="match status" value="1"/>
</dbReference>
<feature type="transmembrane region" description="Helical" evidence="17">
    <location>
        <begin position="329"/>
        <end position="349"/>
    </location>
</feature>
<evidence type="ECO:0000256" key="5">
    <source>
        <dbReference type="ARBA" id="ARBA00010810"/>
    </source>
</evidence>
<comment type="cofactor">
    <cofactor evidence="2">
        <name>Mg(2+)</name>
        <dbReference type="ChEBI" id="CHEBI:18420"/>
    </cofactor>
</comment>
<keyword evidence="20" id="KW-1185">Reference proteome</keyword>
<evidence type="ECO:0000259" key="18">
    <source>
        <dbReference type="Pfam" id="PF02516"/>
    </source>
</evidence>
<evidence type="ECO:0000256" key="14">
    <source>
        <dbReference type="ARBA" id="ARBA00023211"/>
    </source>
</evidence>
<gene>
    <name evidence="19" type="ORF">J2753_002299</name>
</gene>
<evidence type="ECO:0000256" key="3">
    <source>
        <dbReference type="ARBA" id="ARBA00004651"/>
    </source>
</evidence>
<keyword evidence="13 17" id="KW-0472">Membrane</keyword>
<evidence type="ECO:0000256" key="4">
    <source>
        <dbReference type="ARBA" id="ARBA00004922"/>
    </source>
</evidence>
<comment type="similarity">
    <text evidence="5">Belongs to the STT3 family.</text>
</comment>
<protein>
    <recommendedName>
        <fullName evidence="6">dolichyl-phosphooligosaccharide-protein glycotransferase</fullName>
        <ecNumber evidence="6">2.4.99.21</ecNumber>
    </recommendedName>
    <alternativeName>
        <fullName evidence="15">Oligosaccharyl transferase</fullName>
    </alternativeName>
</protein>
<evidence type="ECO:0000256" key="15">
    <source>
        <dbReference type="ARBA" id="ARBA00030679"/>
    </source>
</evidence>
<dbReference type="EC" id="2.4.99.21" evidence="6"/>
<comment type="catalytic activity">
    <reaction evidence="16">
        <text>an archaeal dolichyl phosphooligosaccharide + [protein]-L-asparagine = an archaeal dolichyl phosphate + a glycoprotein with the oligosaccharide chain attached by N-beta-D-glycosyl linkage to a protein L-asparagine.</text>
        <dbReference type="EC" id="2.4.99.21"/>
    </reaction>
</comment>
<evidence type="ECO:0000256" key="11">
    <source>
        <dbReference type="ARBA" id="ARBA00022842"/>
    </source>
</evidence>
<proteinExistence type="inferred from homology"/>
<evidence type="ECO:0000256" key="13">
    <source>
        <dbReference type="ARBA" id="ARBA00023136"/>
    </source>
</evidence>
<keyword evidence="8 19" id="KW-0808">Transferase</keyword>
<evidence type="ECO:0000256" key="1">
    <source>
        <dbReference type="ARBA" id="ARBA00001936"/>
    </source>
</evidence>
<evidence type="ECO:0000256" key="12">
    <source>
        <dbReference type="ARBA" id="ARBA00022989"/>
    </source>
</evidence>
<name>A0A8T4GXT0_9EURY</name>
<comment type="pathway">
    <text evidence="4">Protein modification; protein glycosylation.</text>
</comment>
<feature type="domain" description="Oligosaccharyl transferase STT3 N-terminal" evidence="18">
    <location>
        <begin position="110"/>
        <end position="248"/>
    </location>
</feature>
<feature type="transmembrane region" description="Helical" evidence="17">
    <location>
        <begin position="134"/>
        <end position="153"/>
    </location>
</feature>
<keyword evidence="14" id="KW-0464">Manganese</keyword>